<dbReference type="Proteomes" id="UP000187891">
    <property type="component" value="Unassembled WGS sequence"/>
</dbReference>
<dbReference type="STRING" id="1907666.DSM25559_0003"/>
<gene>
    <name evidence="1" type="ORF">DSM25559_0003</name>
</gene>
<protein>
    <submittedName>
        <fullName evidence="1">Uncharacterized protein</fullName>
    </submittedName>
</protein>
<organism evidence="1 2">
    <name type="scientific">Agrobacterium rosae</name>
    <dbReference type="NCBI Taxonomy" id="1972867"/>
    <lineage>
        <taxon>Bacteria</taxon>
        <taxon>Pseudomonadati</taxon>
        <taxon>Pseudomonadota</taxon>
        <taxon>Alphaproteobacteria</taxon>
        <taxon>Hyphomicrobiales</taxon>
        <taxon>Rhizobiaceae</taxon>
        <taxon>Rhizobium/Agrobacterium group</taxon>
        <taxon>Agrobacterium</taxon>
    </lineage>
</organism>
<dbReference type="AlphaFoldDB" id="A0A1R3T9V9"/>
<sequence>MASGNKDFSKLLRLIADIYESDQPELISFVYNSVRSARNDFNRSKKVSPDQSQKISALSNEEIVKLEGFESREDLSLHLKSTYPRRVDVETVARALKISITKTSNYDETVEKIIDASIGYKLRSRAIRGE</sequence>
<dbReference type="EMBL" id="FMUE01000001">
    <property type="protein sequence ID" value="SCX00079.1"/>
    <property type="molecule type" value="Genomic_DNA"/>
</dbReference>
<accession>A0A1R3T9V9</accession>
<name>A0A1R3T9V9_9HYPH</name>
<proteinExistence type="predicted"/>
<evidence type="ECO:0000313" key="2">
    <source>
        <dbReference type="Proteomes" id="UP000187891"/>
    </source>
</evidence>
<reference evidence="2" key="1">
    <citation type="submission" date="2016-10" db="EMBL/GenBank/DDBJ databases">
        <authorList>
            <person name="Wibberg D."/>
        </authorList>
    </citation>
    <scope>NUCLEOTIDE SEQUENCE [LARGE SCALE GENOMIC DNA]</scope>
</reference>
<evidence type="ECO:0000313" key="1">
    <source>
        <dbReference type="EMBL" id="SCX00079.1"/>
    </source>
</evidence>